<feature type="transmembrane region" description="Helical" evidence="17">
    <location>
        <begin position="6"/>
        <end position="22"/>
    </location>
</feature>
<evidence type="ECO:0000256" key="17">
    <source>
        <dbReference type="SAM" id="Phobius"/>
    </source>
</evidence>
<dbReference type="PROSITE" id="PS00086">
    <property type="entry name" value="CYTOCHROME_P450"/>
    <property type="match status" value="1"/>
</dbReference>
<evidence type="ECO:0000256" key="7">
    <source>
        <dbReference type="ARBA" id="ARBA00022723"/>
    </source>
</evidence>
<dbReference type="InterPro" id="IPR050476">
    <property type="entry name" value="Insect_CytP450_Detox"/>
</dbReference>
<sequence length="501" mass="57544">MEVYYIPLVVIALYYALYYFFTRNFNYWKKRNVRGPEPMALFGNLKESALRQKNIGLVMQEIYDSYPEEKVVGMFRMTTPSLLIRDLDILKHIMIKDFELFADRGQEFSKQGLGQNLFHADGDTWRALRGRFTPIFTSGKLKQMFGIMHDRADIFMDYVSKKAENNLEFEIHSLIQKYTVSVISACAFGLDLQNLDNKLEDLELIDKLVLEPNFGLEVDMMFPGLLKKLGFSLLPKPVGVFFNKLVQNVMTLRGGKPSNRNDFMDLILQLREMGNVKSANFGDMQTSLEITDDVIAAQAFVFYVAGYETSATTASYLLYQLALNQDVQDKLIAEIDEVTEAHNGQITYESLKEMKYFNKVSDETLRLYSIVEPLQRKCATDYKLPGTDITIEKGTIVLVSPRGIHHDEKYYPKPEVFDPERFSPEEVGKRHPCAYLPFGIGQRNCIGMRFGKLQTALCVTKLLRKFRIEPSKNTKQVLGVDKNRIIIGPENGIYVNFVPRK</sequence>
<keyword evidence="17" id="KW-0812">Transmembrane</keyword>
<dbReference type="InterPro" id="IPR017972">
    <property type="entry name" value="Cyt_P450_CS"/>
</dbReference>
<dbReference type="Proteomes" id="UP001154114">
    <property type="component" value="Chromosome 16"/>
</dbReference>
<evidence type="ECO:0000256" key="5">
    <source>
        <dbReference type="ARBA" id="ARBA00012109"/>
    </source>
</evidence>
<keyword evidence="13 17" id="KW-0472">Membrane</keyword>
<keyword evidence="9" id="KW-0492">Microsome</keyword>
<dbReference type="GO" id="GO:0016712">
    <property type="term" value="F:oxidoreductase activity, acting on paired donors, with incorporation or reduction of molecular oxygen, reduced flavin or flavoprotein as one donor, and incorporation of one atom of oxygen"/>
    <property type="evidence" value="ECO:0007669"/>
    <property type="project" value="UniProtKB-EC"/>
</dbReference>
<keyword evidence="10 16" id="KW-0560">Oxidoreductase</keyword>
<dbReference type="AlphaFoldDB" id="A0A9N8PYV7"/>
<evidence type="ECO:0000256" key="3">
    <source>
        <dbReference type="ARBA" id="ARBA00004406"/>
    </source>
</evidence>
<dbReference type="OrthoDB" id="2789670at2759"/>
<dbReference type="PANTHER" id="PTHR24292">
    <property type="entry name" value="CYTOCHROME P450"/>
    <property type="match status" value="1"/>
</dbReference>
<feature type="binding site" description="axial binding residue" evidence="15">
    <location>
        <position position="445"/>
    </location>
    <ligand>
        <name>heme</name>
        <dbReference type="ChEBI" id="CHEBI:30413"/>
    </ligand>
    <ligandPart>
        <name>Fe</name>
        <dbReference type="ChEBI" id="CHEBI:18248"/>
    </ligandPart>
</feature>
<dbReference type="Gene3D" id="1.10.630.10">
    <property type="entry name" value="Cytochrome P450"/>
    <property type="match status" value="1"/>
</dbReference>
<dbReference type="PANTHER" id="PTHR24292:SF100">
    <property type="entry name" value="CYTOCHROME P450 6A16, ISOFORM B-RELATED"/>
    <property type="match status" value="1"/>
</dbReference>
<protein>
    <recommendedName>
        <fullName evidence="5">unspecific monooxygenase</fullName>
        <ecNumber evidence="5">1.14.14.1</ecNumber>
    </recommendedName>
</protein>
<keyword evidence="7 15" id="KW-0479">Metal-binding</keyword>
<dbReference type="InterPro" id="IPR001128">
    <property type="entry name" value="Cyt_P450"/>
</dbReference>
<evidence type="ECO:0000256" key="14">
    <source>
        <dbReference type="ARBA" id="ARBA00047827"/>
    </source>
</evidence>
<keyword evidence="12 16" id="KW-0503">Monooxygenase</keyword>
<proteinExistence type="inferred from homology"/>
<keyword evidence="6 15" id="KW-0349">Heme</keyword>
<evidence type="ECO:0000256" key="16">
    <source>
        <dbReference type="RuleBase" id="RU000461"/>
    </source>
</evidence>
<dbReference type="GO" id="GO:0005789">
    <property type="term" value="C:endoplasmic reticulum membrane"/>
    <property type="evidence" value="ECO:0007669"/>
    <property type="project" value="UniProtKB-SubCell"/>
</dbReference>
<organism evidence="18 19">
    <name type="scientific">Chrysodeixis includens</name>
    <name type="common">Soybean looper</name>
    <name type="synonym">Pseudoplusia includens</name>
    <dbReference type="NCBI Taxonomy" id="689277"/>
    <lineage>
        <taxon>Eukaryota</taxon>
        <taxon>Metazoa</taxon>
        <taxon>Ecdysozoa</taxon>
        <taxon>Arthropoda</taxon>
        <taxon>Hexapoda</taxon>
        <taxon>Insecta</taxon>
        <taxon>Pterygota</taxon>
        <taxon>Neoptera</taxon>
        <taxon>Endopterygota</taxon>
        <taxon>Lepidoptera</taxon>
        <taxon>Glossata</taxon>
        <taxon>Ditrysia</taxon>
        <taxon>Noctuoidea</taxon>
        <taxon>Noctuidae</taxon>
        <taxon>Plusiinae</taxon>
        <taxon>Chrysodeixis</taxon>
    </lineage>
</organism>
<evidence type="ECO:0000256" key="13">
    <source>
        <dbReference type="ARBA" id="ARBA00023136"/>
    </source>
</evidence>
<evidence type="ECO:0000313" key="19">
    <source>
        <dbReference type="Proteomes" id="UP001154114"/>
    </source>
</evidence>
<dbReference type="CDD" id="cd11056">
    <property type="entry name" value="CYP6-like"/>
    <property type="match status" value="1"/>
</dbReference>
<comment type="subcellular location">
    <subcellularLocation>
        <location evidence="3">Endoplasmic reticulum membrane</location>
        <topology evidence="3">Peripheral membrane protein</topology>
    </subcellularLocation>
    <subcellularLocation>
        <location evidence="2">Microsome membrane</location>
        <topology evidence="2">Peripheral membrane protein</topology>
    </subcellularLocation>
</comment>
<dbReference type="EMBL" id="LR824019">
    <property type="protein sequence ID" value="CAD0202165.1"/>
    <property type="molecule type" value="Genomic_DNA"/>
</dbReference>
<reference evidence="18" key="1">
    <citation type="submission" date="2021-12" db="EMBL/GenBank/DDBJ databases">
        <authorList>
            <person name="King R."/>
        </authorList>
    </citation>
    <scope>NUCLEOTIDE SEQUENCE</scope>
</reference>
<dbReference type="EC" id="1.14.14.1" evidence="5"/>
<keyword evidence="8" id="KW-0256">Endoplasmic reticulum</keyword>
<evidence type="ECO:0000256" key="6">
    <source>
        <dbReference type="ARBA" id="ARBA00022617"/>
    </source>
</evidence>
<accession>A0A9N8PYV7</accession>
<comment type="catalytic activity">
    <reaction evidence="14">
        <text>an organic molecule + reduced [NADPH--hemoprotein reductase] + O2 = an alcohol + oxidized [NADPH--hemoprotein reductase] + H2O + H(+)</text>
        <dbReference type="Rhea" id="RHEA:17149"/>
        <dbReference type="Rhea" id="RHEA-COMP:11964"/>
        <dbReference type="Rhea" id="RHEA-COMP:11965"/>
        <dbReference type="ChEBI" id="CHEBI:15377"/>
        <dbReference type="ChEBI" id="CHEBI:15378"/>
        <dbReference type="ChEBI" id="CHEBI:15379"/>
        <dbReference type="ChEBI" id="CHEBI:30879"/>
        <dbReference type="ChEBI" id="CHEBI:57618"/>
        <dbReference type="ChEBI" id="CHEBI:58210"/>
        <dbReference type="ChEBI" id="CHEBI:142491"/>
        <dbReference type="EC" id="1.14.14.1"/>
    </reaction>
</comment>
<name>A0A9N8PYV7_CHRIL</name>
<evidence type="ECO:0000256" key="11">
    <source>
        <dbReference type="ARBA" id="ARBA00023004"/>
    </source>
</evidence>
<dbReference type="InterPro" id="IPR036396">
    <property type="entry name" value="Cyt_P450_sf"/>
</dbReference>
<evidence type="ECO:0000256" key="2">
    <source>
        <dbReference type="ARBA" id="ARBA00004174"/>
    </source>
</evidence>
<dbReference type="SUPFAM" id="SSF48264">
    <property type="entry name" value="Cytochrome P450"/>
    <property type="match status" value="1"/>
</dbReference>
<evidence type="ECO:0000256" key="10">
    <source>
        <dbReference type="ARBA" id="ARBA00023002"/>
    </source>
</evidence>
<keyword evidence="17" id="KW-1133">Transmembrane helix</keyword>
<keyword evidence="19" id="KW-1185">Reference proteome</keyword>
<evidence type="ECO:0000256" key="8">
    <source>
        <dbReference type="ARBA" id="ARBA00022824"/>
    </source>
</evidence>
<gene>
    <name evidence="18" type="ORF">CINC_LOCUS3830</name>
</gene>
<dbReference type="FunFam" id="1.10.630.10:FF:000042">
    <property type="entry name" value="Cytochrome P450"/>
    <property type="match status" value="1"/>
</dbReference>
<evidence type="ECO:0000313" key="18">
    <source>
        <dbReference type="EMBL" id="CAD0202165.1"/>
    </source>
</evidence>
<dbReference type="PRINTS" id="PR00385">
    <property type="entry name" value="P450"/>
</dbReference>
<comment type="similarity">
    <text evidence="4 16">Belongs to the cytochrome P450 family.</text>
</comment>
<evidence type="ECO:0000256" key="4">
    <source>
        <dbReference type="ARBA" id="ARBA00010617"/>
    </source>
</evidence>
<dbReference type="GO" id="GO:0005506">
    <property type="term" value="F:iron ion binding"/>
    <property type="evidence" value="ECO:0007669"/>
    <property type="project" value="InterPro"/>
</dbReference>
<dbReference type="InterPro" id="IPR002401">
    <property type="entry name" value="Cyt_P450_E_grp-I"/>
</dbReference>
<evidence type="ECO:0000256" key="12">
    <source>
        <dbReference type="ARBA" id="ARBA00023033"/>
    </source>
</evidence>
<dbReference type="PRINTS" id="PR00463">
    <property type="entry name" value="EP450I"/>
</dbReference>
<dbReference type="Pfam" id="PF00067">
    <property type="entry name" value="p450"/>
    <property type="match status" value="1"/>
</dbReference>
<evidence type="ECO:0000256" key="15">
    <source>
        <dbReference type="PIRSR" id="PIRSR602401-1"/>
    </source>
</evidence>
<keyword evidence="11 15" id="KW-0408">Iron</keyword>
<comment type="cofactor">
    <cofactor evidence="1 15">
        <name>heme</name>
        <dbReference type="ChEBI" id="CHEBI:30413"/>
    </cofactor>
</comment>
<dbReference type="GO" id="GO:0020037">
    <property type="term" value="F:heme binding"/>
    <property type="evidence" value="ECO:0007669"/>
    <property type="project" value="InterPro"/>
</dbReference>
<evidence type="ECO:0000256" key="9">
    <source>
        <dbReference type="ARBA" id="ARBA00022848"/>
    </source>
</evidence>
<evidence type="ECO:0000256" key="1">
    <source>
        <dbReference type="ARBA" id="ARBA00001971"/>
    </source>
</evidence>